<protein>
    <submittedName>
        <fullName evidence="3">Uncharacterized protein</fullName>
    </submittedName>
</protein>
<feature type="compositionally biased region" description="Acidic residues" evidence="1">
    <location>
        <begin position="125"/>
        <end position="149"/>
    </location>
</feature>
<gene>
    <name evidence="3" type="ORF">AVDCRST_MAG54-3416</name>
</gene>
<feature type="region of interest" description="Disordered" evidence="1">
    <location>
        <begin position="59"/>
        <end position="165"/>
    </location>
</feature>
<accession>A0A6J4JER5</accession>
<organism evidence="3">
    <name type="scientific">uncultured Actinomycetospora sp</name>
    <dbReference type="NCBI Taxonomy" id="1135996"/>
    <lineage>
        <taxon>Bacteria</taxon>
        <taxon>Bacillati</taxon>
        <taxon>Actinomycetota</taxon>
        <taxon>Actinomycetes</taxon>
        <taxon>Pseudonocardiales</taxon>
        <taxon>Pseudonocardiaceae</taxon>
        <taxon>Actinomycetospora</taxon>
        <taxon>environmental samples</taxon>
    </lineage>
</organism>
<keyword evidence="2" id="KW-0812">Transmembrane</keyword>
<feature type="compositionally biased region" description="Basic and acidic residues" evidence="1">
    <location>
        <begin position="153"/>
        <end position="165"/>
    </location>
</feature>
<keyword evidence="2" id="KW-1133">Transmembrane helix</keyword>
<feature type="transmembrane region" description="Helical" evidence="2">
    <location>
        <begin position="6"/>
        <end position="39"/>
    </location>
</feature>
<evidence type="ECO:0000256" key="1">
    <source>
        <dbReference type="SAM" id="MobiDB-lite"/>
    </source>
</evidence>
<feature type="compositionally biased region" description="Pro residues" evidence="1">
    <location>
        <begin position="63"/>
        <end position="77"/>
    </location>
</feature>
<dbReference type="EMBL" id="CADCTH010000438">
    <property type="protein sequence ID" value="CAA9278566.1"/>
    <property type="molecule type" value="Genomic_DNA"/>
</dbReference>
<evidence type="ECO:0000313" key="3">
    <source>
        <dbReference type="EMBL" id="CAA9278566.1"/>
    </source>
</evidence>
<keyword evidence="2" id="KW-0472">Membrane</keyword>
<proteinExistence type="predicted"/>
<evidence type="ECO:0000256" key="2">
    <source>
        <dbReference type="SAM" id="Phobius"/>
    </source>
</evidence>
<name>A0A6J4JER5_9PSEU</name>
<sequence>MRSIGMVWVVVGVLAIIGGIVGTVAAVVIFGALAAVLGAGIVALQNLRAKSAVRASRTLTNAPAPPGDPPTTVPGPPRWVSGGPTPGPPTGSDPSEGSRTVGGGDAEAEVGSPGESTDDQGGQDSQDDGQDDDAVVVEDEPSNSEEDDGTGPHADDDRSSGERGR</sequence>
<dbReference type="AlphaFoldDB" id="A0A6J4JER5"/>
<reference evidence="3" key="1">
    <citation type="submission" date="2020-02" db="EMBL/GenBank/DDBJ databases">
        <authorList>
            <person name="Meier V. D."/>
        </authorList>
    </citation>
    <scope>NUCLEOTIDE SEQUENCE</scope>
    <source>
        <strain evidence="3">AVDCRST_MAG54</strain>
    </source>
</reference>